<sequence>MADTRNPQKSVDVPPRGDRNPDPITNAPGSHPVETGIGAAIAGAASGMAVGAVTGPVGAAIGAAVGAVAGGYAGKGVGELIDPTTEDNWLRDNYKTRPYVRQGDTFETHLPAYRYGAEAEHRYGETKFDDVETDLKRDWANVKDRGELEWERARGAVKDAYDRSCHIRKQKNAGTWKP</sequence>
<protein>
    <recommendedName>
        <fullName evidence="4">Glycine zipper domain-containing protein</fullName>
    </recommendedName>
</protein>
<accession>A0A1U7CSV9</accession>
<name>A0A1U7CSV9_9BACT</name>
<evidence type="ECO:0008006" key="4">
    <source>
        <dbReference type="Google" id="ProtNLM"/>
    </source>
</evidence>
<evidence type="ECO:0000313" key="3">
    <source>
        <dbReference type="Proteomes" id="UP000186309"/>
    </source>
</evidence>
<dbReference type="Proteomes" id="UP000186309">
    <property type="component" value="Chromosome"/>
</dbReference>
<organism evidence="2 3">
    <name type="scientific">Paludisphaera borealis</name>
    <dbReference type="NCBI Taxonomy" id="1387353"/>
    <lineage>
        <taxon>Bacteria</taxon>
        <taxon>Pseudomonadati</taxon>
        <taxon>Planctomycetota</taxon>
        <taxon>Planctomycetia</taxon>
        <taxon>Isosphaerales</taxon>
        <taxon>Isosphaeraceae</taxon>
        <taxon>Paludisphaera</taxon>
    </lineage>
</organism>
<dbReference type="STRING" id="1387353.BSF38_03495"/>
<dbReference type="EMBL" id="CP019082">
    <property type="protein sequence ID" value="APW61963.1"/>
    <property type="molecule type" value="Genomic_DNA"/>
</dbReference>
<proteinExistence type="predicted"/>
<feature type="region of interest" description="Disordered" evidence="1">
    <location>
        <begin position="1"/>
        <end position="35"/>
    </location>
</feature>
<dbReference type="AlphaFoldDB" id="A0A1U7CSV9"/>
<dbReference type="KEGG" id="pbor:BSF38_03495"/>
<gene>
    <name evidence="2" type="ORF">BSF38_03495</name>
</gene>
<keyword evidence="3" id="KW-1185">Reference proteome</keyword>
<evidence type="ECO:0000256" key="1">
    <source>
        <dbReference type="SAM" id="MobiDB-lite"/>
    </source>
</evidence>
<dbReference type="RefSeq" id="WP_076347709.1">
    <property type="nucleotide sequence ID" value="NZ_CP019082.1"/>
</dbReference>
<evidence type="ECO:0000313" key="2">
    <source>
        <dbReference type="EMBL" id="APW61963.1"/>
    </source>
</evidence>
<dbReference type="OrthoDB" id="282393at2"/>
<reference evidence="3" key="1">
    <citation type="submission" date="2016-12" db="EMBL/GenBank/DDBJ databases">
        <title>Comparative genomics of four Isosphaeraceae planctomycetes: a common pool of plasmids and glycoside hydrolase genes.</title>
        <authorList>
            <person name="Ivanova A."/>
        </authorList>
    </citation>
    <scope>NUCLEOTIDE SEQUENCE [LARGE SCALE GENOMIC DNA]</scope>
    <source>
        <strain evidence="3">PX4</strain>
    </source>
</reference>